<evidence type="ECO:0000313" key="3">
    <source>
        <dbReference type="Proteomes" id="UP000015350"/>
    </source>
</evidence>
<reference evidence="2 3" key="1">
    <citation type="submission" date="2013-04" db="EMBL/GenBank/DDBJ databases">
        <authorList>
            <person name="Kuznetsov B."/>
            <person name="Ivanovsky R."/>
        </authorList>
    </citation>
    <scope>NUCLEOTIDE SEQUENCE [LARGE SCALE GENOMIC DNA]</scope>
    <source>
        <strain evidence="2 3">MGU-K5</strain>
    </source>
</reference>
<dbReference type="RefSeq" id="WP_021133010.1">
    <property type="nucleotide sequence ID" value="NZ_AQPH01000060.1"/>
</dbReference>
<name>S9SA16_MAGFU</name>
<dbReference type="EMBL" id="AQPH01000060">
    <property type="protein sequence ID" value="EPY00918.1"/>
    <property type="molecule type" value="Genomic_DNA"/>
</dbReference>
<evidence type="ECO:0000313" key="2">
    <source>
        <dbReference type="EMBL" id="EPY00918.1"/>
    </source>
</evidence>
<sequence>MSDKSRIDCADTPAPQPPDVAAIIAASPMCNRCAHAPNCLRPFPGGGLVIGCVYWTQDAKATHPKIADQRRERAITHLTPPSPDALVVPPMSPEAEAALIEAWHSAEAKDGPSLILPVPETAEQRRKRRAKIIHFGRFARLGPIAITDAIEASDRAAGCDPDELRETETEISQTHDWARQDVCLVIAERCGFPNLVREFKRLRSECERLRNEWDDAGFEIETLSEKLSAARAEVERLNRVAEENNDLMARANALYVRSCESNATLAAQAMLRVVEAADHWDRVRGSDPVTRADVGDALIDAVRAHRIATGRDALTGEAE</sequence>
<dbReference type="AlphaFoldDB" id="S9SA16"/>
<feature type="coiled-coil region" evidence="1">
    <location>
        <begin position="192"/>
        <end position="247"/>
    </location>
</feature>
<keyword evidence="1" id="KW-0175">Coiled coil</keyword>
<gene>
    <name evidence="2" type="ORF">K678_13558</name>
</gene>
<evidence type="ECO:0000256" key="1">
    <source>
        <dbReference type="SAM" id="Coils"/>
    </source>
</evidence>
<protein>
    <submittedName>
        <fullName evidence="2">Uncharacterized protein</fullName>
    </submittedName>
</protein>
<accession>S9SA16</accession>
<dbReference type="Proteomes" id="UP000015350">
    <property type="component" value="Unassembled WGS sequence"/>
</dbReference>
<organism evidence="2 3">
    <name type="scientific">Magnetospirillum fulvum MGU-K5</name>
    <dbReference type="NCBI Taxonomy" id="1316936"/>
    <lineage>
        <taxon>Bacteria</taxon>
        <taxon>Pseudomonadati</taxon>
        <taxon>Pseudomonadota</taxon>
        <taxon>Alphaproteobacteria</taxon>
        <taxon>Rhodospirillales</taxon>
        <taxon>Rhodospirillaceae</taxon>
        <taxon>Magnetospirillum</taxon>
    </lineage>
</organism>
<proteinExistence type="predicted"/>
<comment type="caution">
    <text evidence="2">The sequence shown here is derived from an EMBL/GenBank/DDBJ whole genome shotgun (WGS) entry which is preliminary data.</text>
</comment>
<dbReference type="STRING" id="1316936.K678_13558"/>